<dbReference type="PATRIC" id="fig|1423746.3.peg.7"/>
<dbReference type="InterPro" id="IPR015946">
    <property type="entry name" value="KH_dom-like_a/b"/>
</dbReference>
<name>A0A0R1P8A1_9LACO</name>
<dbReference type="InterPro" id="IPR003718">
    <property type="entry name" value="OsmC/Ohr_fam"/>
</dbReference>
<dbReference type="SUPFAM" id="SSF82784">
    <property type="entry name" value="OsmC-like"/>
    <property type="match status" value="1"/>
</dbReference>
<dbReference type="RefSeq" id="WP_057748251.1">
    <property type="nucleotide sequence ID" value="NZ_AZER01000005.1"/>
</dbReference>
<evidence type="ECO:0000313" key="2">
    <source>
        <dbReference type="Proteomes" id="UP000051445"/>
    </source>
</evidence>
<proteinExistence type="predicted"/>
<keyword evidence="2" id="KW-1185">Reference proteome</keyword>
<dbReference type="STRING" id="1423746.FD27_GL000007"/>
<organism evidence="1 2">
    <name type="scientific">Limosilactobacillus frumenti DSM 13145</name>
    <dbReference type="NCBI Taxonomy" id="1423746"/>
    <lineage>
        <taxon>Bacteria</taxon>
        <taxon>Bacillati</taxon>
        <taxon>Bacillota</taxon>
        <taxon>Bacilli</taxon>
        <taxon>Lactobacillales</taxon>
        <taxon>Lactobacillaceae</taxon>
        <taxon>Limosilactobacillus</taxon>
    </lineage>
</organism>
<dbReference type="PANTHER" id="PTHR35368">
    <property type="entry name" value="HYDROPEROXIDE REDUCTASE"/>
    <property type="match status" value="1"/>
</dbReference>
<evidence type="ECO:0000313" key="1">
    <source>
        <dbReference type="EMBL" id="KRL28492.1"/>
    </source>
</evidence>
<dbReference type="InterPro" id="IPR052924">
    <property type="entry name" value="OsmC/Ohr_hydroprdx_reductase"/>
</dbReference>
<dbReference type="Pfam" id="PF02566">
    <property type="entry name" value="OsmC"/>
    <property type="match status" value="1"/>
</dbReference>
<reference evidence="1 2" key="1">
    <citation type="journal article" date="2015" name="Genome Announc.">
        <title>Expanding the biotechnology potential of lactobacilli through comparative genomics of 213 strains and associated genera.</title>
        <authorList>
            <person name="Sun Z."/>
            <person name="Harris H.M."/>
            <person name="McCann A."/>
            <person name="Guo C."/>
            <person name="Argimon S."/>
            <person name="Zhang W."/>
            <person name="Yang X."/>
            <person name="Jeffery I.B."/>
            <person name="Cooney J.C."/>
            <person name="Kagawa T.F."/>
            <person name="Liu W."/>
            <person name="Song Y."/>
            <person name="Salvetti E."/>
            <person name="Wrobel A."/>
            <person name="Rasinkangas P."/>
            <person name="Parkhill J."/>
            <person name="Rea M.C."/>
            <person name="O'Sullivan O."/>
            <person name="Ritari J."/>
            <person name="Douillard F.P."/>
            <person name="Paul Ross R."/>
            <person name="Yang R."/>
            <person name="Briner A.E."/>
            <person name="Felis G.E."/>
            <person name="de Vos W.M."/>
            <person name="Barrangou R."/>
            <person name="Klaenhammer T.R."/>
            <person name="Caufield P.W."/>
            <person name="Cui Y."/>
            <person name="Zhang H."/>
            <person name="O'Toole P.W."/>
        </authorList>
    </citation>
    <scope>NUCLEOTIDE SEQUENCE [LARGE SCALE GENOMIC DNA]</scope>
    <source>
        <strain evidence="1 2">DSM 13145</strain>
    </source>
</reference>
<dbReference type="InterPro" id="IPR036102">
    <property type="entry name" value="OsmC/Ohrsf"/>
</dbReference>
<dbReference type="PANTHER" id="PTHR35368:SF1">
    <property type="entry name" value="HYDROPEROXIDE REDUCTASE"/>
    <property type="match status" value="1"/>
</dbReference>
<sequence>MDKYKVTARKTALRLQSDVHARGLHTMIDEPVKAGGNNTGMNPMELLLATLGASLQETAAKLARQQNFTYDHLTVNVEGDLDKRGFMGVSGIRSGFQEIRVNFIINSSEDVKTCQHFIKTVEQQSPIYDTLTKGTTVIRDQVVKD</sequence>
<gene>
    <name evidence="1" type="ORF">FD27_GL000007</name>
</gene>
<dbReference type="Gene3D" id="3.30.300.20">
    <property type="match status" value="1"/>
</dbReference>
<dbReference type="AlphaFoldDB" id="A0A0R1P8A1"/>
<protein>
    <submittedName>
        <fullName evidence="1">OsmC-like family protein</fullName>
    </submittedName>
</protein>
<dbReference type="Proteomes" id="UP000051445">
    <property type="component" value="Unassembled WGS sequence"/>
</dbReference>
<dbReference type="OrthoDB" id="1433018at2"/>
<comment type="caution">
    <text evidence="1">The sequence shown here is derived from an EMBL/GenBank/DDBJ whole genome shotgun (WGS) entry which is preliminary data.</text>
</comment>
<dbReference type="EMBL" id="AZER01000005">
    <property type="protein sequence ID" value="KRL28492.1"/>
    <property type="molecule type" value="Genomic_DNA"/>
</dbReference>
<accession>A0A0R1P8A1</accession>